<comment type="caution">
    <text evidence="1">The sequence shown here is derived from an EMBL/GenBank/DDBJ whole genome shotgun (WGS) entry which is preliminary data.</text>
</comment>
<protein>
    <submittedName>
        <fullName evidence="1">Uncharacterized protein</fullName>
    </submittedName>
</protein>
<evidence type="ECO:0000313" key="1">
    <source>
        <dbReference type="EMBL" id="KAJ8725834.1"/>
    </source>
</evidence>
<organism evidence="1 2">
    <name type="scientific">Mythimna loreyi</name>
    <dbReference type="NCBI Taxonomy" id="667449"/>
    <lineage>
        <taxon>Eukaryota</taxon>
        <taxon>Metazoa</taxon>
        <taxon>Ecdysozoa</taxon>
        <taxon>Arthropoda</taxon>
        <taxon>Hexapoda</taxon>
        <taxon>Insecta</taxon>
        <taxon>Pterygota</taxon>
        <taxon>Neoptera</taxon>
        <taxon>Endopterygota</taxon>
        <taxon>Lepidoptera</taxon>
        <taxon>Glossata</taxon>
        <taxon>Ditrysia</taxon>
        <taxon>Noctuoidea</taxon>
        <taxon>Noctuidae</taxon>
        <taxon>Noctuinae</taxon>
        <taxon>Hadenini</taxon>
        <taxon>Mythimna</taxon>
    </lineage>
</organism>
<proteinExistence type="predicted"/>
<sequence length="354" mass="41386">MGEKELPFPYKFEELKPEEDELIKTSFGGSALHANFIRLGPKGYLVHKSYMKNAEIVYNMPLRPTDVFVASYQRSGTTWTQELVWLIANDLNYEKAAELSHLQRYHFLDSFISFDENSKEGHIDTIEKTEENANREKLSELLTYLATPVTQLIAAVPLTTKRFIKTHLPMSLLPPKLLDTAKMVYVARNPRDVIVSCYHAARAIKKIDFQGDFKAFWNLFRKDLSSRTPYFEHVKEAWEKRDDPNMLFLFYEDLSKDLPASILRVADFFGKQLNEEQVTRLCDHLSFENFKNNKSVNYEHLRELGVLAKGESMIRKGKTGGWRAYFDDEMTQQAERWIEDNLRDTDLRFPQMNQ</sequence>
<reference evidence="1" key="1">
    <citation type="submission" date="2023-03" db="EMBL/GenBank/DDBJ databases">
        <title>Chromosome-level genomes of two armyworms, Mythimna separata and Mythimna loreyi, provide insights into the biosynthesis and reception of sex pheromones.</title>
        <authorList>
            <person name="Zhao H."/>
        </authorList>
    </citation>
    <scope>NUCLEOTIDE SEQUENCE</scope>
    <source>
        <strain evidence="1">BeijingLab</strain>
    </source>
</reference>
<keyword evidence="2" id="KW-1185">Reference proteome</keyword>
<evidence type="ECO:0000313" key="2">
    <source>
        <dbReference type="Proteomes" id="UP001231649"/>
    </source>
</evidence>
<dbReference type="Proteomes" id="UP001231649">
    <property type="component" value="Chromosome 15"/>
</dbReference>
<name>A0ACC2QUU8_9NEOP</name>
<dbReference type="EMBL" id="CM056791">
    <property type="protein sequence ID" value="KAJ8725834.1"/>
    <property type="molecule type" value="Genomic_DNA"/>
</dbReference>
<accession>A0ACC2QUU8</accession>
<gene>
    <name evidence="1" type="ORF">PYW08_004017</name>
</gene>